<feature type="non-terminal residue" evidence="2">
    <location>
        <position position="1"/>
    </location>
</feature>
<keyword evidence="1" id="KW-0732">Signal</keyword>
<sequence>AISTVTALLFFFTVSFHCAARVFCQRISCQVPVRYRVHPRIPSKGDLRSRYTSCHDGFVGFTPSAAALLANESLGRQLACQQPALGVCPSGFRVPPTWSLSRT</sequence>
<protein>
    <recommendedName>
        <fullName evidence="4">Secreted protein</fullName>
    </recommendedName>
</protein>
<organism evidence="2 3">
    <name type="scientific">Cercophora newfieldiana</name>
    <dbReference type="NCBI Taxonomy" id="92897"/>
    <lineage>
        <taxon>Eukaryota</taxon>
        <taxon>Fungi</taxon>
        <taxon>Dikarya</taxon>
        <taxon>Ascomycota</taxon>
        <taxon>Pezizomycotina</taxon>
        <taxon>Sordariomycetes</taxon>
        <taxon>Sordariomycetidae</taxon>
        <taxon>Sordariales</taxon>
        <taxon>Lasiosphaeriaceae</taxon>
        <taxon>Cercophora</taxon>
    </lineage>
</organism>
<evidence type="ECO:0000313" key="2">
    <source>
        <dbReference type="EMBL" id="KAK0652917.1"/>
    </source>
</evidence>
<proteinExistence type="predicted"/>
<comment type="caution">
    <text evidence="2">The sequence shown here is derived from an EMBL/GenBank/DDBJ whole genome shotgun (WGS) entry which is preliminary data.</text>
</comment>
<feature type="chain" id="PRO_5041446589" description="Secreted protein" evidence="1">
    <location>
        <begin position="25"/>
        <end position="103"/>
    </location>
</feature>
<reference evidence="2" key="1">
    <citation type="submission" date="2023-06" db="EMBL/GenBank/DDBJ databases">
        <title>Genome-scale phylogeny and comparative genomics of the fungal order Sordariales.</title>
        <authorList>
            <consortium name="Lawrence Berkeley National Laboratory"/>
            <person name="Hensen N."/>
            <person name="Bonometti L."/>
            <person name="Westerberg I."/>
            <person name="Brannstrom I.O."/>
            <person name="Guillou S."/>
            <person name="Cros-Aarteil S."/>
            <person name="Calhoun S."/>
            <person name="Haridas S."/>
            <person name="Kuo A."/>
            <person name="Mondo S."/>
            <person name="Pangilinan J."/>
            <person name="Riley R."/>
            <person name="Labutti K."/>
            <person name="Andreopoulos B."/>
            <person name="Lipzen A."/>
            <person name="Chen C."/>
            <person name="Yanf M."/>
            <person name="Daum C."/>
            <person name="Ng V."/>
            <person name="Clum A."/>
            <person name="Steindorff A."/>
            <person name="Ohm R."/>
            <person name="Martin F."/>
            <person name="Silar P."/>
            <person name="Natvig D."/>
            <person name="Lalanne C."/>
            <person name="Gautier V."/>
            <person name="Ament-Velasquez S.L."/>
            <person name="Kruys A."/>
            <person name="Hutchinson M.I."/>
            <person name="Powell A.J."/>
            <person name="Barry K."/>
            <person name="Miller A.N."/>
            <person name="Grigoriev I.V."/>
            <person name="Debuchy R."/>
            <person name="Gladieux P."/>
            <person name="Thoren M.H."/>
            <person name="Johannesson H."/>
        </authorList>
    </citation>
    <scope>NUCLEOTIDE SEQUENCE</scope>
    <source>
        <strain evidence="2">SMH2532-1</strain>
    </source>
</reference>
<accession>A0AA39YJW7</accession>
<feature type="signal peptide" evidence="1">
    <location>
        <begin position="1"/>
        <end position="24"/>
    </location>
</feature>
<evidence type="ECO:0008006" key="4">
    <source>
        <dbReference type="Google" id="ProtNLM"/>
    </source>
</evidence>
<keyword evidence="3" id="KW-1185">Reference proteome</keyword>
<dbReference type="AlphaFoldDB" id="A0AA39YJW7"/>
<evidence type="ECO:0000256" key="1">
    <source>
        <dbReference type="SAM" id="SignalP"/>
    </source>
</evidence>
<evidence type="ECO:0000313" key="3">
    <source>
        <dbReference type="Proteomes" id="UP001174936"/>
    </source>
</evidence>
<gene>
    <name evidence="2" type="ORF">B0T16DRAFT_490668</name>
</gene>
<dbReference type="Proteomes" id="UP001174936">
    <property type="component" value="Unassembled WGS sequence"/>
</dbReference>
<name>A0AA39YJW7_9PEZI</name>
<dbReference type="EMBL" id="JAULSV010000002">
    <property type="protein sequence ID" value="KAK0652917.1"/>
    <property type="molecule type" value="Genomic_DNA"/>
</dbReference>